<gene>
    <name evidence="1" type="ORF">EX30DRAFT_339322</name>
</gene>
<dbReference type="Proteomes" id="UP000298138">
    <property type="component" value="Unassembled WGS sequence"/>
</dbReference>
<sequence>MSFIDEETNASMATYSASAVAAFDTVSSSSAGKTYTLHCHCKANIYIFGPIDDI</sequence>
<evidence type="ECO:0000313" key="2">
    <source>
        <dbReference type="Proteomes" id="UP000298138"/>
    </source>
</evidence>
<dbReference type="AlphaFoldDB" id="A0A4S2N1X2"/>
<protein>
    <submittedName>
        <fullName evidence="1">Uncharacterized protein</fullName>
    </submittedName>
</protein>
<organism evidence="1 2">
    <name type="scientific">Ascodesmis nigricans</name>
    <dbReference type="NCBI Taxonomy" id="341454"/>
    <lineage>
        <taxon>Eukaryota</taxon>
        <taxon>Fungi</taxon>
        <taxon>Dikarya</taxon>
        <taxon>Ascomycota</taxon>
        <taxon>Pezizomycotina</taxon>
        <taxon>Pezizomycetes</taxon>
        <taxon>Pezizales</taxon>
        <taxon>Ascodesmidaceae</taxon>
        <taxon>Ascodesmis</taxon>
    </lineage>
</organism>
<name>A0A4S2N1X2_9PEZI</name>
<accession>A0A4S2N1X2</accession>
<reference evidence="1 2" key="1">
    <citation type="submission" date="2019-04" db="EMBL/GenBank/DDBJ databases">
        <title>Comparative genomics and transcriptomics to analyze fruiting body development in filamentous ascomycetes.</title>
        <authorList>
            <consortium name="DOE Joint Genome Institute"/>
            <person name="Lutkenhaus R."/>
            <person name="Traeger S."/>
            <person name="Breuer J."/>
            <person name="Kuo A."/>
            <person name="Lipzen A."/>
            <person name="Pangilinan J."/>
            <person name="Dilworth D."/>
            <person name="Sandor L."/>
            <person name="Poggeler S."/>
            <person name="Barry K."/>
            <person name="Grigoriev I.V."/>
            <person name="Nowrousian M."/>
        </authorList>
    </citation>
    <scope>NUCLEOTIDE SEQUENCE [LARGE SCALE GENOMIC DNA]</scope>
    <source>
        <strain evidence="1 2">CBS 389.68</strain>
    </source>
</reference>
<dbReference type="InParanoid" id="A0A4S2N1X2"/>
<dbReference type="EMBL" id="ML220114">
    <property type="protein sequence ID" value="TGZ83090.1"/>
    <property type="molecule type" value="Genomic_DNA"/>
</dbReference>
<evidence type="ECO:0000313" key="1">
    <source>
        <dbReference type="EMBL" id="TGZ83090.1"/>
    </source>
</evidence>
<keyword evidence="2" id="KW-1185">Reference proteome</keyword>
<proteinExistence type="predicted"/>